<organism evidence="1">
    <name type="scientific">Streptomyces sp. R33</name>
    <dbReference type="NCBI Taxonomy" id="3238629"/>
    <lineage>
        <taxon>Bacteria</taxon>
        <taxon>Bacillati</taxon>
        <taxon>Actinomycetota</taxon>
        <taxon>Actinomycetes</taxon>
        <taxon>Kitasatosporales</taxon>
        <taxon>Streptomycetaceae</taxon>
        <taxon>Streptomyces</taxon>
    </lineage>
</organism>
<proteinExistence type="predicted"/>
<accession>A0AB39XWL5</accession>
<gene>
    <name evidence="1" type="ORF">AB5J51_00540</name>
</gene>
<dbReference type="InterPro" id="IPR011989">
    <property type="entry name" value="ARM-like"/>
</dbReference>
<name>A0AB39XWL5_9ACTN</name>
<dbReference type="RefSeq" id="WP_369776354.1">
    <property type="nucleotide sequence ID" value="NZ_CP165727.1"/>
</dbReference>
<dbReference type="AlphaFoldDB" id="A0AB39XWL5"/>
<sequence>MSLLARCAGLADLDTLTALAVEDDTQAAVHAVHGIARLRDPRTIDALCRILERPDELGSHLAFHLHAAAFRGLSGIDHPAATDAVLDHYMREAGHFAHSAAREAVNALADRQPPG</sequence>
<reference evidence="1" key="1">
    <citation type="submission" date="2024-08" db="EMBL/GenBank/DDBJ databases">
        <authorList>
            <person name="Yu S.T."/>
        </authorList>
    </citation>
    <scope>NUCLEOTIDE SEQUENCE</scope>
    <source>
        <strain evidence="1">R33</strain>
    </source>
</reference>
<protein>
    <submittedName>
        <fullName evidence="1">Uncharacterized protein</fullName>
    </submittedName>
</protein>
<dbReference type="Gene3D" id="1.25.10.10">
    <property type="entry name" value="Leucine-rich Repeat Variant"/>
    <property type="match status" value="1"/>
</dbReference>
<dbReference type="EMBL" id="CP165727">
    <property type="protein sequence ID" value="XDV61585.1"/>
    <property type="molecule type" value="Genomic_DNA"/>
</dbReference>
<evidence type="ECO:0000313" key="1">
    <source>
        <dbReference type="EMBL" id="XDV61585.1"/>
    </source>
</evidence>